<accession>A0AA36JVS5</accession>
<evidence type="ECO:0000313" key="3">
    <source>
        <dbReference type="Proteomes" id="UP000001517"/>
    </source>
</evidence>
<keyword evidence="1" id="KW-0812">Transmembrane</keyword>
<dbReference type="KEGG" id="sga:GALLO_0036"/>
<feature type="transmembrane region" description="Helical" evidence="1">
    <location>
        <begin position="211"/>
        <end position="231"/>
    </location>
</feature>
<keyword evidence="1" id="KW-1133">Transmembrane helix</keyword>
<dbReference type="AlphaFoldDB" id="A0AA36JVS5"/>
<feature type="transmembrane region" description="Helical" evidence="1">
    <location>
        <begin position="41"/>
        <end position="64"/>
    </location>
</feature>
<protein>
    <submittedName>
        <fullName evidence="2">Uncharacterized protein</fullName>
    </submittedName>
</protein>
<feature type="transmembrane region" description="Helical" evidence="1">
    <location>
        <begin position="106"/>
        <end position="135"/>
    </location>
</feature>
<sequence>MNQIVWRSFRRKRLRLSEKLVQYIGKINRFLKSRTIDSEHIMGIIYALLYLLPFMINKLVFAIVGRIFSYLPLSVLTVPLTMFIINLVLFICFVKIVVRLFTEKRFLLGVITLYLFFAFLLGMIFWFGSIFLSLIVTIELLFPDSIQSSELLNMMHQYSRNYQAMSDVFESYARIGAPILQFLGVSYLLNLFVPEKYQSIDLKLLDKMKRIFIKVGVTIIPLVAFIVFYHINRTTFNIIGLITVIATWLINPKNVVILINPKIKVSDDDIKPEILNRFQLLKLLISFIVAAWAISVYFFEEQNIEIRLYISLGLLLFFMILLTLWKLFLGRNEEKWLNKNLKDEVAQKFIEVNNNSEKDNN</sequence>
<name>A0AA36JVS5_STRG3</name>
<keyword evidence="1" id="KW-0472">Membrane</keyword>
<proteinExistence type="predicted"/>
<dbReference type="EMBL" id="FN597254">
    <property type="protein sequence ID" value="CBI12528.1"/>
    <property type="molecule type" value="Genomic_DNA"/>
</dbReference>
<feature type="transmembrane region" description="Helical" evidence="1">
    <location>
        <begin position="237"/>
        <end position="259"/>
    </location>
</feature>
<evidence type="ECO:0000313" key="2">
    <source>
        <dbReference type="EMBL" id="CBI12528.1"/>
    </source>
</evidence>
<feature type="transmembrane region" description="Helical" evidence="1">
    <location>
        <begin position="70"/>
        <end position="94"/>
    </location>
</feature>
<feature type="transmembrane region" description="Helical" evidence="1">
    <location>
        <begin position="306"/>
        <end position="329"/>
    </location>
</feature>
<organism evidence="2 3">
    <name type="scientific">Streptococcus gallolyticus (strain UCN34)</name>
    <dbReference type="NCBI Taxonomy" id="637909"/>
    <lineage>
        <taxon>Bacteria</taxon>
        <taxon>Bacillati</taxon>
        <taxon>Bacillota</taxon>
        <taxon>Bacilli</taxon>
        <taxon>Lactobacillales</taxon>
        <taxon>Streptococcaceae</taxon>
        <taxon>Streptococcus</taxon>
    </lineage>
</organism>
<feature type="transmembrane region" description="Helical" evidence="1">
    <location>
        <begin position="171"/>
        <end position="190"/>
    </location>
</feature>
<reference evidence="2 3" key="1">
    <citation type="journal article" date="2010" name="J. Bacteriol.">
        <title>Genome sequence of Streptococcus gallolyticus: insights into its adaptation to the bovine rumen and its ability to cause endocarditis.</title>
        <authorList>
            <person name="Rusniok C."/>
            <person name="Couve E."/>
            <person name="Da Cunha V."/>
            <person name="El Gana R."/>
            <person name="Zidane N."/>
            <person name="Bouchier C."/>
            <person name="Poyart C."/>
            <person name="Leclercq R."/>
            <person name="Trieu-Cuot P."/>
            <person name="Glaser P."/>
        </authorList>
    </citation>
    <scope>NUCLEOTIDE SEQUENCE [LARGE SCALE GENOMIC DNA]</scope>
    <source>
        <strain evidence="2 3">UCN34</strain>
    </source>
</reference>
<evidence type="ECO:0000256" key="1">
    <source>
        <dbReference type="SAM" id="Phobius"/>
    </source>
</evidence>
<gene>
    <name evidence="2" type="ordered locus">GALLO_0036</name>
</gene>
<feature type="transmembrane region" description="Helical" evidence="1">
    <location>
        <begin position="280"/>
        <end position="300"/>
    </location>
</feature>
<dbReference type="Proteomes" id="UP000001517">
    <property type="component" value="Chromosome"/>
</dbReference>